<sequence>MSDKNESDPSIVQRRQPTEAELRRARAAQKLRENLQRRKQQARARRDGEADLTDGLPAAKPHQSDD</sequence>
<proteinExistence type="predicted"/>
<organism evidence="2 3">
    <name type="scientific">Rhizobium rhizoryzae</name>
    <dbReference type="NCBI Taxonomy" id="451876"/>
    <lineage>
        <taxon>Bacteria</taxon>
        <taxon>Pseudomonadati</taxon>
        <taxon>Pseudomonadota</taxon>
        <taxon>Alphaproteobacteria</taxon>
        <taxon>Hyphomicrobiales</taxon>
        <taxon>Rhizobiaceae</taxon>
        <taxon>Rhizobium/Agrobacterium group</taxon>
        <taxon>Rhizobium</taxon>
    </lineage>
</organism>
<feature type="compositionally biased region" description="Basic and acidic residues" evidence="1">
    <location>
        <begin position="16"/>
        <end position="36"/>
    </location>
</feature>
<keyword evidence="3" id="KW-1185">Reference proteome</keyword>
<evidence type="ECO:0000313" key="2">
    <source>
        <dbReference type="EMBL" id="MBB4143345.1"/>
    </source>
</evidence>
<gene>
    <name evidence="2" type="ORF">GGQ72_001844</name>
</gene>
<dbReference type="Proteomes" id="UP000519897">
    <property type="component" value="Unassembled WGS sequence"/>
</dbReference>
<evidence type="ECO:0000256" key="1">
    <source>
        <dbReference type="SAM" id="MobiDB-lite"/>
    </source>
</evidence>
<dbReference type="RefSeq" id="WP_165133053.1">
    <property type="nucleotide sequence ID" value="NZ_CP049250.1"/>
</dbReference>
<dbReference type="AlphaFoldDB" id="A0A7W6LFE8"/>
<comment type="caution">
    <text evidence="2">The sequence shown here is derived from an EMBL/GenBank/DDBJ whole genome shotgun (WGS) entry which is preliminary data.</text>
</comment>
<evidence type="ECO:0000313" key="3">
    <source>
        <dbReference type="Proteomes" id="UP000519897"/>
    </source>
</evidence>
<protein>
    <submittedName>
        <fullName evidence="2">Uncharacterized protein</fullName>
    </submittedName>
</protein>
<accession>A0A7W6LFE8</accession>
<name>A0A7W6LFE8_9HYPH</name>
<reference evidence="2 3" key="1">
    <citation type="submission" date="2020-08" db="EMBL/GenBank/DDBJ databases">
        <title>Genomic Encyclopedia of Type Strains, Phase IV (KMG-IV): sequencing the most valuable type-strain genomes for metagenomic binning, comparative biology and taxonomic classification.</title>
        <authorList>
            <person name="Goeker M."/>
        </authorList>
    </citation>
    <scope>NUCLEOTIDE SEQUENCE [LARGE SCALE GENOMIC DNA]</scope>
    <source>
        <strain evidence="2 3">DSM 29514</strain>
    </source>
</reference>
<feature type="region of interest" description="Disordered" evidence="1">
    <location>
        <begin position="1"/>
        <end position="66"/>
    </location>
</feature>
<dbReference type="EMBL" id="JACIEC010000001">
    <property type="protein sequence ID" value="MBB4143345.1"/>
    <property type="molecule type" value="Genomic_DNA"/>
</dbReference>